<protein>
    <submittedName>
        <fullName evidence="1">Uncharacterized protein</fullName>
    </submittedName>
</protein>
<evidence type="ECO:0000313" key="1">
    <source>
        <dbReference type="EMBL" id="KAJ8345955.1"/>
    </source>
</evidence>
<reference evidence="1" key="1">
    <citation type="journal article" date="2023" name="Science">
        <title>Genome structures resolve the early diversification of teleost fishes.</title>
        <authorList>
            <person name="Parey E."/>
            <person name="Louis A."/>
            <person name="Montfort J."/>
            <person name="Bouchez O."/>
            <person name="Roques C."/>
            <person name="Iampietro C."/>
            <person name="Lluch J."/>
            <person name="Castinel A."/>
            <person name="Donnadieu C."/>
            <person name="Desvignes T."/>
            <person name="Floi Bucao C."/>
            <person name="Jouanno E."/>
            <person name="Wen M."/>
            <person name="Mejri S."/>
            <person name="Dirks R."/>
            <person name="Jansen H."/>
            <person name="Henkel C."/>
            <person name="Chen W.J."/>
            <person name="Zahm M."/>
            <person name="Cabau C."/>
            <person name="Klopp C."/>
            <person name="Thompson A.W."/>
            <person name="Robinson-Rechavi M."/>
            <person name="Braasch I."/>
            <person name="Lecointre G."/>
            <person name="Bobe J."/>
            <person name="Postlethwait J.H."/>
            <person name="Berthelot C."/>
            <person name="Roest Crollius H."/>
            <person name="Guiguen Y."/>
        </authorList>
    </citation>
    <scope>NUCLEOTIDE SEQUENCE</scope>
    <source>
        <strain evidence="1">WJC10195</strain>
    </source>
</reference>
<gene>
    <name evidence="1" type="ORF">SKAU_G00301480</name>
</gene>
<proteinExistence type="predicted"/>
<dbReference type="Proteomes" id="UP001152622">
    <property type="component" value="Chromosome 12"/>
</dbReference>
<accession>A0A9Q1IL79</accession>
<dbReference type="EMBL" id="JAINUF010000012">
    <property type="protein sequence ID" value="KAJ8345955.1"/>
    <property type="molecule type" value="Genomic_DNA"/>
</dbReference>
<name>A0A9Q1IL79_SYNKA</name>
<evidence type="ECO:0000313" key="2">
    <source>
        <dbReference type="Proteomes" id="UP001152622"/>
    </source>
</evidence>
<keyword evidence="2" id="KW-1185">Reference proteome</keyword>
<organism evidence="1 2">
    <name type="scientific">Synaphobranchus kaupii</name>
    <name type="common">Kaup's arrowtooth eel</name>
    <dbReference type="NCBI Taxonomy" id="118154"/>
    <lineage>
        <taxon>Eukaryota</taxon>
        <taxon>Metazoa</taxon>
        <taxon>Chordata</taxon>
        <taxon>Craniata</taxon>
        <taxon>Vertebrata</taxon>
        <taxon>Euteleostomi</taxon>
        <taxon>Actinopterygii</taxon>
        <taxon>Neopterygii</taxon>
        <taxon>Teleostei</taxon>
        <taxon>Anguilliformes</taxon>
        <taxon>Synaphobranchidae</taxon>
        <taxon>Synaphobranchus</taxon>
    </lineage>
</organism>
<sequence length="69" mass="7546">MDCNLGTVTDKGARWHKQVPVSAPHWVLQPLLSSHSNLLISQLDSKGRSHHTLTTCWGHSALSSLCSNV</sequence>
<comment type="caution">
    <text evidence="1">The sequence shown here is derived from an EMBL/GenBank/DDBJ whole genome shotgun (WGS) entry which is preliminary data.</text>
</comment>
<dbReference type="AlphaFoldDB" id="A0A9Q1IL79"/>
<dbReference type="OrthoDB" id="8908372at2759"/>